<evidence type="ECO:0000313" key="1">
    <source>
        <dbReference type="EMBL" id="ACN84442.1"/>
    </source>
</evidence>
<keyword evidence="2" id="KW-1185">Reference proteome</keyword>
<dbReference type="AlphaFoldDB" id="A0A3B6V9L0"/>
<gene>
    <name evidence="1" type="ordered locus">BHWA1_01982</name>
</gene>
<evidence type="ECO:0000313" key="2">
    <source>
        <dbReference type="Proteomes" id="UP000001803"/>
    </source>
</evidence>
<organism evidence="1 2">
    <name type="scientific">Brachyspira hyodysenteriae (strain ATCC 49526 / WA1)</name>
    <dbReference type="NCBI Taxonomy" id="565034"/>
    <lineage>
        <taxon>Bacteria</taxon>
        <taxon>Pseudomonadati</taxon>
        <taxon>Spirochaetota</taxon>
        <taxon>Spirochaetia</taxon>
        <taxon>Brachyspirales</taxon>
        <taxon>Brachyspiraceae</taxon>
        <taxon>Brachyspira</taxon>
    </lineage>
</organism>
<protein>
    <submittedName>
        <fullName evidence="1">Uncharacterized protein</fullName>
    </submittedName>
</protein>
<dbReference type="Proteomes" id="UP000001803">
    <property type="component" value="Chromosome"/>
</dbReference>
<dbReference type="RefSeq" id="WP_012671481.1">
    <property type="nucleotide sequence ID" value="NC_012225.1"/>
</dbReference>
<reference evidence="1 2" key="1">
    <citation type="journal article" date="2009" name="PLoS ONE">
        <title>Genome sequence of the pathogenic intestinal spirochete Brachyspira hyodysenteriae reveals adaptations to its lifestyle in the porcine large intestine.</title>
        <authorList>
            <person name="Bellgard M.I."/>
            <person name="Wanchanthuek P."/>
            <person name="La T."/>
            <person name="Ryan K."/>
            <person name="Moolhuijzen P."/>
            <person name="Albertyn Z."/>
            <person name="Shaban B."/>
            <person name="Motro Y."/>
            <person name="Dunn D.S."/>
            <person name="Schibeci D."/>
            <person name="Hunter A."/>
            <person name="Barrero R."/>
            <person name="Phillips N.D."/>
            <person name="Hampson D.J."/>
        </authorList>
    </citation>
    <scope>NUCLEOTIDE SEQUENCE [LARGE SCALE GENOMIC DNA]</scope>
    <source>
        <strain evidence="2">ATCC 49526 / WA1</strain>
    </source>
</reference>
<dbReference type="KEGG" id="bhy:BHWA1_01982"/>
<name>A0A3B6V9L0_BRAHW</name>
<proteinExistence type="predicted"/>
<sequence length="91" mass="11042">MTDINTIEKEFIIPIIKKLKEDFFENNSEEIDEDYIKKLIFNYKNADLDKDDIPILSFILMMLASFSSYEDDYFDKKKFHEFMEDIMSKFN</sequence>
<accession>A0A3B6V9L0</accession>
<dbReference type="EMBL" id="CP001357">
    <property type="protein sequence ID" value="ACN84442.1"/>
    <property type="molecule type" value="Genomic_DNA"/>
</dbReference>
<dbReference type="STRING" id="565034.BHWA1_01982"/>